<gene>
    <name evidence="6" type="ORF">DWX20_02595</name>
</gene>
<dbReference type="SFLD" id="SFLDG01129">
    <property type="entry name" value="C1.5:_HAD__Beta-PGM__Phosphata"/>
    <property type="match status" value="1"/>
</dbReference>
<comment type="similarity">
    <text evidence="2">Belongs to the HAD-like hydrolase superfamily. CbbY/CbbZ/Gph/YieH family.</text>
</comment>
<reference evidence="6 7" key="1">
    <citation type="submission" date="2018-08" db="EMBL/GenBank/DDBJ databases">
        <title>A genome reference for cultivated species of the human gut microbiota.</title>
        <authorList>
            <person name="Zou Y."/>
            <person name="Xue W."/>
            <person name="Luo G."/>
        </authorList>
    </citation>
    <scope>NUCLEOTIDE SEQUENCE [LARGE SCALE GENOMIC DNA]</scope>
    <source>
        <strain evidence="6 7">AF18-46</strain>
    </source>
</reference>
<organism evidence="6 7">
    <name type="scientific">Solobacterium moorei</name>
    <dbReference type="NCBI Taxonomy" id="102148"/>
    <lineage>
        <taxon>Bacteria</taxon>
        <taxon>Bacillati</taxon>
        <taxon>Bacillota</taxon>
        <taxon>Erysipelotrichia</taxon>
        <taxon>Erysipelotrichales</taxon>
        <taxon>Erysipelotrichaceae</taxon>
        <taxon>Solobacterium</taxon>
    </lineage>
</organism>
<keyword evidence="4" id="KW-0460">Magnesium</keyword>
<evidence type="ECO:0000256" key="1">
    <source>
        <dbReference type="ARBA" id="ARBA00001946"/>
    </source>
</evidence>
<proteinExistence type="inferred from homology"/>
<dbReference type="Proteomes" id="UP000284731">
    <property type="component" value="Unassembled WGS sequence"/>
</dbReference>
<dbReference type="GO" id="GO:0046872">
    <property type="term" value="F:metal ion binding"/>
    <property type="evidence" value="ECO:0007669"/>
    <property type="project" value="UniProtKB-KW"/>
</dbReference>
<dbReference type="PANTHER" id="PTHR46193:SF18">
    <property type="entry name" value="HEXITOL PHOSPHATASE B"/>
    <property type="match status" value="1"/>
</dbReference>
<dbReference type="GO" id="GO:0003824">
    <property type="term" value="F:catalytic activity"/>
    <property type="evidence" value="ECO:0007669"/>
    <property type="project" value="UniProtKB-ARBA"/>
</dbReference>
<comment type="cofactor">
    <cofactor evidence="1">
        <name>Mg(2+)</name>
        <dbReference type="ChEBI" id="CHEBI:18420"/>
    </cofactor>
</comment>
<evidence type="ECO:0000256" key="4">
    <source>
        <dbReference type="ARBA" id="ARBA00022842"/>
    </source>
</evidence>
<dbReference type="RefSeq" id="WP_118764372.1">
    <property type="nucleotide sequence ID" value="NZ_CABJCF010000001.1"/>
</dbReference>
<dbReference type="InterPro" id="IPR041492">
    <property type="entry name" value="HAD_2"/>
</dbReference>
<dbReference type="Pfam" id="PF13419">
    <property type="entry name" value="HAD_2"/>
    <property type="match status" value="1"/>
</dbReference>
<evidence type="ECO:0000313" key="6">
    <source>
        <dbReference type="EMBL" id="RGT57956.1"/>
    </source>
</evidence>
<dbReference type="InterPro" id="IPR023198">
    <property type="entry name" value="PGP-like_dom2"/>
</dbReference>
<accession>A0A412PIE2</accession>
<evidence type="ECO:0000313" key="7">
    <source>
        <dbReference type="Proteomes" id="UP000284731"/>
    </source>
</evidence>
<dbReference type="InterPro" id="IPR036412">
    <property type="entry name" value="HAD-like_sf"/>
</dbReference>
<evidence type="ECO:0000256" key="5">
    <source>
        <dbReference type="ARBA" id="ARBA00023277"/>
    </source>
</evidence>
<dbReference type="InterPro" id="IPR023214">
    <property type="entry name" value="HAD_sf"/>
</dbReference>
<dbReference type="InterPro" id="IPR051600">
    <property type="entry name" value="Beta-PGM-like"/>
</dbReference>
<dbReference type="SFLD" id="SFLDS00003">
    <property type="entry name" value="Haloacid_Dehalogenase"/>
    <property type="match status" value="1"/>
</dbReference>
<dbReference type="CDD" id="cd07505">
    <property type="entry name" value="HAD_BPGM-like"/>
    <property type="match status" value="1"/>
</dbReference>
<dbReference type="SUPFAM" id="SSF56784">
    <property type="entry name" value="HAD-like"/>
    <property type="match status" value="1"/>
</dbReference>
<dbReference type="EMBL" id="QRWX01000001">
    <property type="protein sequence ID" value="RGT57956.1"/>
    <property type="molecule type" value="Genomic_DNA"/>
</dbReference>
<dbReference type="Gene3D" id="1.10.150.240">
    <property type="entry name" value="Putative phosphatase, domain 2"/>
    <property type="match status" value="1"/>
</dbReference>
<protein>
    <submittedName>
        <fullName evidence="6">HAD family phosphatase</fullName>
    </submittedName>
</protein>
<keyword evidence="5" id="KW-0119">Carbohydrate metabolism</keyword>
<evidence type="ECO:0000256" key="2">
    <source>
        <dbReference type="ARBA" id="ARBA00006171"/>
    </source>
</evidence>
<comment type="caution">
    <text evidence="6">The sequence shown here is derived from an EMBL/GenBank/DDBJ whole genome shotgun (WGS) entry which is preliminary data.</text>
</comment>
<keyword evidence="3" id="KW-0479">Metal-binding</keyword>
<dbReference type="AlphaFoldDB" id="A0A412PIE2"/>
<evidence type="ECO:0000256" key="3">
    <source>
        <dbReference type="ARBA" id="ARBA00022723"/>
    </source>
</evidence>
<sequence>MRYNGIIFDFNGTLFFDTDIHIQAWDTIAMKVIGKHMTKETLVQKYWGLANVDLIQHMTNNTLSKEECKRLSAEKEALYRKYVKNNPSATLAPGVIEFFHYLKQHNIPFTIASASIKENIDFYVSEFHLDQWIDPDTIVYDDGTYKNKYEMYIEAMRRLHIKNPVIVFEDSINGVLAAKEANAKVIAISSDSLEAHDLPFLSATIKDFQGIVELLETLPE</sequence>
<dbReference type="PANTHER" id="PTHR46193">
    <property type="entry name" value="6-PHOSPHOGLUCONATE PHOSPHATASE"/>
    <property type="match status" value="1"/>
</dbReference>
<name>A0A412PIE2_9FIRM</name>
<dbReference type="Gene3D" id="3.40.50.1000">
    <property type="entry name" value="HAD superfamily/HAD-like"/>
    <property type="match status" value="1"/>
</dbReference>